<dbReference type="EMBL" id="CAJRAF010000002">
    <property type="protein sequence ID" value="CAG5002930.1"/>
    <property type="molecule type" value="Genomic_DNA"/>
</dbReference>
<evidence type="ECO:0000313" key="2">
    <source>
        <dbReference type="Proteomes" id="UP000680038"/>
    </source>
</evidence>
<dbReference type="Pfam" id="PF12771">
    <property type="entry name" value="SusD-like_2"/>
    <property type="match status" value="1"/>
</dbReference>
<dbReference type="SUPFAM" id="SSF48452">
    <property type="entry name" value="TPR-like"/>
    <property type="match status" value="1"/>
</dbReference>
<evidence type="ECO:0000313" key="1">
    <source>
        <dbReference type="EMBL" id="CAG5002930.1"/>
    </source>
</evidence>
<protein>
    <recommendedName>
        <fullName evidence="3">SusD/RagB family nutrient-binding outer membrane lipoprotein</fullName>
    </recommendedName>
</protein>
<evidence type="ECO:0008006" key="3">
    <source>
        <dbReference type="Google" id="ProtNLM"/>
    </source>
</evidence>
<dbReference type="PROSITE" id="PS51257">
    <property type="entry name" value="PROKAR_LIPOPROTEIN"/>
    <property type="match status" value="1"/>
</dbReference>
<accession>A0A916JDP0</accession>
<reference evidence="1" key="1">
    <citation type="submission" date="2021-04" db="EMBL/GenBank/DDBJ databases">
        <authorList>
            <person name="Rodrigo-Torres L."/>
            <person name="Arahal R. D."/>
            <person name="Lucena T."/>
        </authorList>
    </citation>
    <scope>NUCLEOTIDE SEQUENCE</scope>
    <source>
        <strain evidence="1">CECT 9275</strain>
    </source>
</reference>
<name>A0A916JDP0_9BACT</name>
<keyword evidence="2" id="KW-1185">Reference proteome</keyword>
<dbReference type="Gene3D" id="1.25.40.390">
    <property type="match status" value="1"/>
</dbReference>
<dbReference type="InterPro" id="IPR011990">
    <property type="entry name" value="TPR-like_helical_dom_sf"/>
</dbReference>
<sequence length="494" mass="54476">MKSILKHSLLILAVLSLGSCEKWLDVNSDPNNPSDVAPEFVLPAAQVSVAGVVGGDFAIIGGLWSQHWTQSHVASQYRIIDSYQLVAATYNIAWTELYAGGLNDFEDVKTKATALENNNLLLQAVAMQCYGYQMLADWFDKIPLTEALQASNIPNPKYDDGPAVYAELLKRLDAALALDFNNGKSTRISSDLVFGTLSAAGQIDAWKRFANTLKLKMYLRQTASSNSEQAIAAIKAMLDSDTEFLTTNAALTQFKDEPNRSNPLFENNVRQLNVSSNLRLSKTFQSYLEAHDDLARLNAYFTPGTNGQYGLAQGNYDESSTVVLPAVPSVAKMTAVDPFFYFSLDEVYFLLAEAYLRTGDAAMAKSFYDKAVTAAYAKFAIPFDGTKIATGGVYAYPSTGTQEQQLEAIITQKWVAMFRQGYESFWDQARTGYPRNSPVPVTDESYVPGEWTYPVKGVTSGVFAKRILYTAASRDVNPNTPPAAEVTDKIWWMK</sequence>
<dbReference type="AlphaFoldDB" id="A0A916JDP0"/>
<comment type="caution">
    <text evidence="1">The sequence shown here is derived from an EMBL/GenBank/DDBJ whole genome shotgun (WGS) entry which is preliminary data.</text>
</comment>
<proteinExistence type="predicted"/>
<gene>
    <name evidence="1" type="ORF">DYBT9275_03002</name>
</gene>
<organism evidence="1 2">
    <name type="scientific">Dyadobacter helix</name>
    <dbReference type="NCBI Taxonomy" id="2822344"/>
    <lineage>
        <taxon>Bacteria</taxon>
        <taxon>Pseudomonadati</taxon>
        <taxon>Bacteroidota</taxon>
        <taxon>Cytophagia</taxon>
        <taxon>Cytophagales</taxon>
        <taxon>Spirosomataceae</taxon>
        <taxon>Dyadobacter</taxon>
    </lineage>
</organism>
<dbReference type="Proteomes" id="UP000680038">
    <property type="component" value="Unassembled WGS sequence"/>
</dbReference>
<dbReference type="InterPro" id="IPR041662">
    <property type="entry name" value="SusD-like_2"/>
</dbReference>
<dbReference type="RefSeq" id="WP_215239554.1">
    <property type="nucleotide sequence ID" value="NZ_CAJRAF010000002.1"/>
</dbReference>